<dbReference type="EMBL" id="CP107006">
    <property type="protein sequence ID" value="UYQ93619.1"/>
    <property type="molecule type" value="Genomic_DNA"/>
</dbReference>
<reference evidence="1" key="1">
    <citation type="submission" date="2022-10" db="EMBL/GenBank/DDBJ databases">
        <title>Chitinophaga sp. nov., isolated from soil.</title>
        <authorList>
            <person name="Jeon C.O."/>
        </authorList>
    </citation>
    <scope>NUCLEOTIDE SEQUENCE</scope>
    <source>
        <strain evidence="1">R8</strain>
    </source>
</reference>
<proteinExistence type="predicted"/>
<sequence>MKSGSDRFKLVASKEEGNSKEDFFEIEIQSVTNELKAGTYTYKEAQEANGKQLPTILQTKAKLYYDATRNNHIQNFVPFIANGHKANFYTDGLQDKLPKASPNCKLVIEKVENGKASGYFILGAEATGFKKIVKGDAMTKTFSTGFLGEMKAQFSDIAIL</sequence>
<name>A0ABY6J1Q7_9BACT</name>
<dbReference type="Proteomes" id="UP001162741">
    <property type="component" value="Chromosome"/>
</dbReference>
<dbReference type="RefSeq" id="WP_264281665.1">
    <property type="nucleotide sequence ID" value="NZ_CP107006.1"/>
</dbReference>
<keyword evidence="2" id="KW-1185">Reference proteome</keyword>
<gene>
    <name evidence="1" type="ORF">MKQ68_00705</name>
</gene>
<evidence type="ECO:0000313" key="1">
    <source>
        <dbReference type="EMBL" id="UYQ93619.1"/>
    </source>
</evidence>
<accession>A0ABY6J1Q7</accession>
<evidence type="ECO:0000313" key="2">
    <source>
        <dbReference type="Proteomes" id="UP001162741"/>
    </source>
</evidence>
<protein>
    <submittedName>
        <fullName evidence="1">Uncharacterized protein</fullName>
    </submittedName>
</protein>
<organism evidence="1 2">
    <name type="scientific">Chitinophaga horti</name>
    <dbReference type="NCBI Taxonomy" id="2920382"/>
    <lineage>
        <taxon>Bacteria</taxon>
        <taxon>Pseudomonadati</taxon>
        <taxon>Bacteroidota</taxon>
        <taxon>Chitinophagia</taxon>
        <taxon>Chitinophagales</taxon>
        <taxon>Chitinophagaceae</taxon>
        <taxon>Chitinophaga</taxon>
    </lineage>
</organism>